<dbReference type="AlphaFoldDB" id="A0A1H3XF63"/>
<gene>
    <name evidence="1" type="ORF">SAMN04515656_1029</name>
</gene>
<dbReference type="STRING" id="81409.SAMN04515656_1029"/>
<accession>A0A1H3XF63</accession>
<dbReference type="EMBL" id="FNRK01000002">
    <property type="protein sequence ID" value="SDZ97242.1"/>
    <property type="molecule type" value="Genomic_DNA"/>
</dbReference>
<reference evidence="1 2" key="1">
    <citation type="submission" date="2016-10" db="EMBL/GenBank/DDBJ databases">
        <authorList>
            <person name="de Groot N.N."/>
        </authorList>
    </citation>
    <scope>NUCLEOTIDE SEQUENCE [LARGE SCALE GENOMIC DNA]</scope>
    <source>
        <strain evidence="1 2">SR12</strain>
    </source>
</reference>
<sequence>MRIAPQMQWSDVKPEPVEINEQTDGTTEILINECIIEVPDGWEFEQYKLLIDNK</sequence>
<protein>
    <submittedName>
        <fullName evidence="1">Uncharacterized protein</fullName>
    </submittedName>
</protein>
<name>A0A1H3XF63_9FIRM</name>
<evidence type="ECO:0000313" key="1">
    <source>
        <dbReference type="EMBL" id="SDZ97242.1"/>
    </source>
</evidence>
<evidence type="ECO:0000313" key="2">
    <source>
        <dbReference type="Proteomes" id="UP000199394"/>
    </source>
</evidence>
<proteinExistence type="predicted"/>
<organism evidence="1 2">
    <name type="scientific">Eubacterium aggregans</name>
    <dbReference type="NCBI Taxonomy" id="81409"/>
    <lineage>
        <taxon>Bacteria</taxon>
        <taxon>Bacillati</taxon>
        <taxon>Bacillota</taxon>
        <taxon>Clostridia</taxon>
        <taxon>Eubacteriales</taxon>
        <taxon>Eubacteriaceae</taxon>
        <taxon>Eubacterium</taxon>
    </lineage>
</organism>
<keyword evidence="2" id="KW-1185">Reference proteome</keyword>
<dbReference type="Proteomes" id="UP000199394">
    <property type="component" value="Unassembled WGS sequence"/>
</dbReference>